<feature type="domain" description="RNA polymerase sigma-70 region 2" evidence="6">
    <location>
        <begin position="58"/>
        <end position="96"/>
    </location>
</feature>
<evidence type="ECO:0008006" key="10">
    <source>
        <dbReference type="Google" id="ProtNLM"/>
    </source>
</evidence>
<evidence type="ECO:0000256" key="5">
    <source>
        <dbReference type="ARBA" id="ARBA00023163"/>
    </source>
</evidence>
<evidence type="ECO:0000259" key="7">
    <source>
        <dbReference type="Pfam" id="PF08281"/>
    </source>
</evidence>
<dbReference type="Gene3D" id="1.10.10.10">
    <property type="entry name" value="Winged helix-like DNA-binding domain superfamily/Winged helix DNA-binding domain"/>
    <property type="match status" value="1"/>
</dbReference>
<evidence type="ECO:0000259" key="6">
    <source>
        <dbReference type="Pfam" id="PF04542"/>
    </source>
</evidence>
<dbReference type="SUPFAM" id="SSF88659">
    <property type="entry name" value="Sigma3 and sigma4 domains of RNA polymerase sigma factors"/>
    <property type="match status" value="1"/>
</dbReference>
<name>A0A2S0JXT6_LYSSH</name>
<dbReference type="InterPro" id="IPR013325">
    <property type="entry name" value="RNA_pol_sigma_r2"/>
</dbReference>
<keyword evidence="3" id="KW-0731">Sigma factor</keyword>
<keyword evidence="5" id="KW-0804">Transcription</keyword>
<dbReference type="InterPro" id="IPR036388">
    <property type="entry name" value="WH-like_DNA-bd_sf"/>
</dbReference>
<evidence type="ECO:0000256" key="4">
    <source>
        <dbReference type="ARBA" id="ARBA00023125"/>
    </source>
</evidence>
<dbReference type="GO" id="GO:0003677">
    <property type="term" value="F:DNA binding"/>
    <property type="evidence" value="ECO:0007669"/>
    <property type="project" value="UniProtKB-KW"/>
</dbReference>
<sequence length="185" mass="21731">MDCAQVVRKVIVSQDKHKQLLSPQQPFEEILELVQPMITSILLKCHIYKDFAYYRHIAAIAVWKAYQKANPSNGQFSAYIYSTVKGEILKELTKNKQFQDNVTFVADDKLNSIRCQQEQINRLEACLLVDTIMGNLKEVDRKILQLYYLEGYTYDEIAKELFLSVAAVKKRRTRLIYKLRSLYRR</sequence>
<gene>
    <name evidence="8" type="ORF">LS41612_06630</name>
</gene>
<dbReference type="SUPFAM" id="SSF88946">
    <property type="entry name" value="Sigma2 domain of RNA polymerase sigma factors"/>
    <property type="match status" value="1"/>
</dbReference>
<dbReference type="Proteomes" id="UP000238825">
    <property type="component" value="Chromosome"/>
</dbReference>
<dbReference type="NCBIfam" id="TIGR02937">
    <property type="entry name" value="sigma70-ECF"/>
    <property type="match status" value="1"/>
</dbReference>
<proteinExistence type="inferred from homology"/>
<feature type="domain" description="RNA polymerase sigma factor 70 region 4 type 2" evidence="7">
    <location>
        <begin position="128"/>
        <end position="174"/>
    </location>
</feature>
<dbReference type="InterPro" id="IPR039425">
    <property type="entry name" value="RNA_pol_sigma-70-like"/>
</dbReference>
<evidence type="ECO:0000313" key="9">
    <source>
        <dbReference type="Proteomes" id="UP000238825"/>
    </source>
</evidence>
<dbReference type="EMBL" id="CP019980">
    <property type="protein sequence ID" value="AVK95945.1"/>
    <property type="molecule type" value="Genomic_DNA"/>
</dbReference>
<dbReference type="InterPro" id="IPR007627">
    <property type="entry name" value="RNA_pol_sigma70_r2"/>
</dbReference>
<evidence type="ECO:0000256" key="3">
    <source>
        <dbReference type="ARBA" id="ARBA00023082"/>
    </source>
</evidence>
<dbReference type="GO" id="GO:0006352">
    <property type="term" value="P:DNA-templated transcription initiation"/>
    <property type="evidence" value="ECO:0007669"/>
    <property type="project" value="InterPro"/>
</dbReference>
<dbReference type="Pfam" id="PF08281">
    <property type="entry name" value="Sigma70_r4_2"/>
    <property type="match status" value="1"/>
</dbReference>
<reference evidence="8 9" key="1">
    <citation type="submission" date="2017-03" db="EMBL/GenBank/DDBJ databases">
        <title>The whole genome sequencing and assembly of Lysinibacillus sphaericus DSM 28T strain.</title>
        <authorList>
            <person name="Lee Y.-J."/>
            <person name="Yi H."/>
            <person name="Bahn Y.-S."/>
            <person name="Kim J.F."/>
            <person name="Lee D.-W."/>
        </authorList>
    </citation>
    <scope>NUCLEOTIDE SEQUENCE [LARGE SCALE GENOMIC DNA]</scope>
    <source>
        <strain evidence="8 9">DSM 28</strain>
    </source>
</reference>
<comment type="similarity">
    <text evidence="1">Belongs to the sigma-70 factor family. ECF subfamily.</text>
</comment>
<protein>
    <recommendedName>
        <fullName evidence="10">Sigma-70 family RNA polymerase sigma factor</fullName>
    </recommendedName>
</protein>
<keyword evidence="2" id="KW-0805">Transcription regulation</keyword>
<evidence type="ECO:0000256" key="2">
    <source>
        <dbReference type="ARBA" id="ARBA00023015"/>
    </source>
</evidence>
<keyword evidence="4" id="KW-0238">DNA-binding</keyword>
<dbReference type="GO" id="GO:0016987">
    <property type="term" value="F:sigma factor activity"/>
    <property type="evidence" value="ECO:0007669"/>
    <property type="project" value="UniProtKB-KW"/>
</dbReference>
<dbReference type="InterPro" id="IPR013249">
    <property type="entry name" value="RNA_pol_sigma70_r4_t2"/>
</dbReference>
<evidence type="ECO:0000256" key="1">
    <source>
        <dbReference type="ARBA" id="ARBA00010641"/>
    </source>
</evidence>
<dbReference type="PANTHER" id="PTHR43133:SF8">
    <property type="entry name" value="RNA POLYMERASE SIGMA FACTOR HI_1459-RELATED"/>
    <property type="match status" value="1"/>
</dbReference>
<organism evidence="8 9">
    <name type="scientific">Lysinibacillus sphaericus</name>
    <name type="common">Bacillus sphaericus</name>
    <dbReference type="NCBI Taxonomy" id="1421"/>
    <lineage>
        <taxon>Bacteria</taxon>
        <taxon>Bacillati</taxon>
        <taxon>Bacillota</taxon>
        <taxon>Bacilli</taxon>
        <taxon>Bacillales</taxon>
        <taxon>Bacillaceae</taxon>
        <taxon>Lysinibacillus</taxon>
    </lineage>
</organism>
<dbReference type="InterPro" id="IPR013324">
    <property type="entry name" value="RNA_pol_sigma_r3/r4-like"/>
</dbReference>
<dbReference type="InterPro" id="IPR014284">
    <property type="entry name" value="RNA_pol_sigma-70_dom"/>
</dbReference>
<evidence type="ECO:0000313" key="8">
    <source>
        <dbReference type="EMBL" id="AVK95945.1"/>
    </source>
</evidence>
<dbReference type="Pfam" id="PF04542">
    <property type="entry name" value="Sigma70_r2"/>
    <property type="match status" value="1"/>
</dbReference>
<dbReference type="PANTHER" id="PTHR43133">
    <property type="entry name" value="RNA POLYMERASE ECF-TYPE SIGMA FACTO"/>
    <property type="match status" value="1"/>
</dbReference>
<accession>A0A2S0JXT6</accession>
<dbReference type="AlphaFoldDB" id="A0A2S0JXT6"/>